<dbReference type="GeneID" id="107227243"/>
<keyword evidence="5" id="KW-1185">Reference proteome</keyword>
<dbReference type="InterPro" id="IPR036179">
    <property type="entry name" value="Ig-like_dom_sf"/>
</dbReference>
<dbReference type="AlphaFoldDB" id="A0A6J0C918"/>
<keyword evidence="2" id="KW-0393">Immunoglobulin domain</keyword>
<evidence type="ECO:0000256" key="3">
    <source>
        <dbReference type="SAM" id="SignalP"/>
    </source>
</evidence>
<evidence type="ECO:0000313" key="5">
    <source>
        <dbReference type="Proteomes" id="UP000829291"/>
    </source>
</evidence>
<dbReference type="RefSeq" id="XP_015523861.1">
    <property type="nucleotide sequence ID" value="XM_015668375.2"/>
</dbReference>
<dbReference type="InParanoid" id="A0A6J0C918"/>
<feature type="chain" id="PRO_5027099232" evidence="3">
    <location>
        <begin position="27"/>
        <end position="136"/>
    </location>
</feature>
<sequence length="136" mass="15106">MFLFGSSTRQLAELLVLLVIISLGCTVNSKDEGSKPTIAIKPSYLTVGEGNPAEFHCDSSGVPQPEVSWIRVRGEMNPSATFENGIWRLPSARKSDEDEYKCIARNSAGTTEQRTILYITERREPPPDRPIIDPIE</sequence>
<keyword evidence="3" id="KW-0732">Signal</keyword>
<organism evidence="6">
    <name type="scientific">Neodiprion lecontei</name>
    <name type="common">Redheaded pine sawfly</name>
    <dbReference type="NCBI Taxonomy" id="441921"/>
    <lineage>
        <taxon>Eukaryota</taxon>
        <taxon>Metazoa</taxon>
        <taxon>Ecdysozoa</taxon>
        <taxon>Arthropoda</taxon>
        <taxon>Hexapoda</taxon>
        <taxon>Insecta</taxon>
        <taxon>Pterygota</taxon>
        <taxon>Neoptera</taxon>
        <taxon>Endopterygota</taxon>
        <taxon>Hymenoptera</taxon>
        <taxon>Tenthredinoidea</taxon>
        <taxon>Diprionidae</taxon>
        <taxon>Diprioninae</taxon>
        <taxon>Neodiprion</taxon>
    </lineage>
</organism>
<accession>A0A6J0C918</accession>
<protein>
    <submittedName>
        <fullName evidence="6">Muscle, skeletal receptor tyrosine-protein kinase-like</fullName>
    </submittedName>
</protein>
<dbReference type="GO" id="GO:0007411">
    <property type="term" value="P:axon guidance"/>
    <property type="evidence" value="ECO:0007669"/>
    <property type="project" value="TreeGrafter"/>
</dbReference>
<dbReference type="GO" id="GO:0007156">
    <property type="term" value="P:homophilic cell adhesion via plasma membrane adhesion molecules"/>
    <property type="evidence" value="ECO:0007669"/>
    <property type="project" value="TreeGrafter"/>
</dbReference>
<dbReference type="InterPro" id="IPR003599">
    <property type="entry name" value="Ig_sub"/>
</dbReference>
<evidence type="ECO:0000259" key="4">
    <source>
        <dbReference type="PROSITE" id="PS50835"/>
    </source>
</evidence>
<dbReference type="PROSITE" id="PS50835">
    <property type="entry name" value="IG_LIKE"/>
    <property type="match status" value="1"/>
</dbReference>
<keyword evidence="1" id="KW-1015">Disulfide bond</keyword>
<reference evidence="6" key="1">
    <citation type="submission" date="2025-08" db="UniProtKB">
        <authorList>
            <consortium name="RefSeq"/>
        </authorList>
    </citation>
    <scope>IDENTIFICATION</scope>
    <source>
        <tissue evidence="6">Thorax and Abdomen</tissue>
    </source>
</reference>
<dbReference type="InterPro" id="IPR013783">
    <property type="entry name" value="Ig-like_fold"/>
</dbReference>
<dbReference type="Pfam" id="PF13927">
    <property type="entry name" value="Ig_3"/>
    <property type="match status" value="1"/>
</dbReference>
<dbReference type="KEGG" id="nlo:107227243"/>
<feature type="signal peptide" evidence="3">
    <location>
        <begin position="1"/>
        <end position="26"/>
    </location>
</feature>
<evidence type="ECO:0000313" key="6">
    <source>
        <dbReference type="RefSeq" id="XP_015523861.1"/>
    </source>
</evidence>
<dbReference type="GO" id="GO:0005886">
    <property type="term" value="C:plasma membrane"/>
    <property type="evidence" value="ECO:0007669"/>
    <property type="project" value="TreeGrafter"/>
</dbReference>
<dbReference type="Gene3D" id="2.60.40.10">
    <property type="entry name" value="Immunoglobulins"/>
    <property type="match status" value="1"/>
</dbReference>
<feature type="domain" description="Ig-like" evidence="4">
    <location>
        <begin position="36"/>
        <end position="117"/>
    </location>
</feature>
<name>A0A6J0C918_NEOLC</name>
<dbReference type="OrthoDB" id="6429135at2759"/>
<gene>
    <name evidence="6" type="primary">LOC107227243</name>
</gene>
<dbReference type="PANTHER" id="PTHR10075">
    <property type="entry name" value="BASIGIN RELATED"/>
    <property type="match status" value="1"/>
</dbReference>
<dbReference type="Proteomes" id="UP000829291">
    <property type="component" value="Chromosome 4"/>
</dbReference>
<dbReference type="SMART" id="SM00408">
    <property type="entry name" value="IGc2"/>
    <property type="match status" value="1"/>
</dbReference>
<proteinExistence type="predicted"/>
<dbReference type="SMART" id="SM00409">
    <property type="entry name" value="IG"/>
    <property type="match status" value="1"/>
</dbReference>
<dbReference type="InterPro" id="IPR003598">
    <property type="entry name" value="Ig_sub2"/>
</dbReference>
<dbReference type="GO" id="GO:0098632">
    <property type="term" value="F:cell-cell adhesion mediator activity"/>
    <property type="evidence" value="ECO:0007669"/>
    <property type="project" value="TreeGrafter"/>
</dbReference>
<dbReference type="FunFam" id="2.60.40.10:FF:000032">
    <property type="entry name" value="palladin isoform X1"/>
    <property type="match status" value="1"/>
</dbReference>
<evidence type="ECO:0000256" key="1">
    <source>
        <dbReference type="ARBA" id="ARBA00023157"/>
    </source>
</evidence>
<dbReference type="GO" id="GO:0030424">
    <property type="term" value="C:axon"/>
    <property type="evidence" value="ECO:0007669"/>
    <property type="project" value="TreeGrafter"/>
</dbReference>
<dbReference type="GO" id="GO:0070593">
    <property type="term" value="P:dendrite self-avoidance"/>
    <property type="evidence" value="ECO:0007669"/>
    <property type="project" value="TreeGrafter"/>
</dbReference>
<evidence type="ECO:0000256" key="2">
    <source>
        <dbReference type="ARBA" id="ARBA00023319"/>
    </source>
</evidence>
<dbReference type="PANTHER" id="PTHR10075:SF100">
    <property type="entry name" value="FASCICLIN-2"/>
    <property type="match status" value="1"/>
</dbReference>
<dbReference type="InterPro" id="IPR007110">
    <property type="entry name" value="Ig-like_dom"/>
</dbReference>
<dbReference type="SUPFAM" id="SSF48726">
    <property type="entry name" value="Immunoglobulin"/>
    <property type="match status" value="1"/>
</dbReference>